<evidence type="ECO:0000256" key="2">
    <source>
        <dbReference type="ARBA" id="ARBA00007613"/>
    </source>
</evidence>
<keyword evidence="6" id="KW-0472">Membrane</keyword>
<evidence type="ECO:0000256" key="1">
    <source>
        <dbReference type="ARBA" id="ARBA00004442"/>
    </source>
</evidence>
<dbReference type="PANTHER" id="PTHR30026">
    <property type="entry name" value="OUTER MEMBRANE PROTEIN TOLC"/>
    <property type="match status" value="1"/>
</dbReference>
<feature type="signal peptide" evidence="8">
    <location>
        <begin position="1"/>
        <end position="21"/>
    </location>
</feature>
<evidence type="ECO:0000313" key="10">
    <source>
        <dbReference type="Proteomes" id="UP000282926"/>
    </source>
</evidence>
<keyword evidence="10" id="KW-1185">Reference proteome</keyword>
<evidence type="ECO:0000256" key="5">
    <source>
        <dbReference type="ARBA" id="ARBA00022692"/>
    </source>
</evidence>
<organism evidence="9 10">
    <name type="scientific">Lujinxingia sediminis</name>
    <dbReference type="NCBI Taxonomy" id="2480984"/>
    <lineage>
        <taxon>Bacteria</taxon>
        <taxon>Deltaproteobacteria</taxon>
        <taxon>Bradymonadales</taxon>
        <taxon>Lujinxingiaceae</taxon>
        <taxon>Lujinxingia</taxon>
    </lineage>
</organism>
<keyword evidence="5" id="KW-0812">Transmembrane</keyword>
<evidence type="ECO:0000256" key="8">
    <source>
        <dbReference type="SAM" id="SignalP"/>
    </source>
</evidence>
<reference evidence="9 10" key="1">
    <citation type="submission" date="2019-01" db="EMBL/GenBank/DDBJ databases">
        <title>Lujinxingia litoralis gen. nov., sp. nov. and Lujinxingia sediminis gen. nov., sp. nov., new members in the order Bradymonadales, isolated from coastal sediment.</title>
        <authorList>
            <person name="Li C.-M."/>
        </authorList>
    </citation>
    <scope>NUCLEOTIDE SEQUENCE [LARGE SCALE GENOMIC DNA]</scope>
    <source>
        <strain evidence="9 10">SEH01</strain>
    </source>
</reference>
<evidence type="ECO:0000313" key="9">
    <source>
        <dbReference type="EMBL" id="RVU48408.1"/>
    </source>
</evidence>
<dbReference type="InterPro" id="IPR003423">
    <property type="entry name" value="OMP_efflux"/>
</dbReference>
<evidence type="ECO:0000256" key="7">
    <source>
        <dbReference type="ARBA" id="ARBA00023237"/>
    </source>
</evidence>
<keyword evidence="8" id="KW-0732">Signal</keyword>
<dbReference type="PANTHER" id="PTHR30026:SF20">
    <property type="entry name" value="OUTER MEMBRANE PROTEIN TOLC"/>
    <property type="match status" value="1"/>
</dbReference>
<protein>
    <submittedName>
        <fullName evidence="9">TolC family protein</fullName>
    </submittedName>
</protein>
<dbReference type="RefSeq" id="WP_127779113.1">
    <property type="nucleotide sequence ID" value="NZ_SADD01000001.1"/>
</dbReference>
<dbReference type="Pfam" id="PF02321">
    <property type="entry name" value="OEP"/>
    <property type="match status" value="1"/>
</dbReference>
<dbReference type="EMBL" id="SADD01000001">
    <property type="protein sequence ID" value="RVU48408.1"/>
    <property type="molecule type" value="Genomic_DNA"/>
</dbReference>
<keyword evidence="7" id="KW-0998">Cell outer membrane</keyword>
<feature type="chain" id="PRO_5046248939" evidence="8">
    <location>
        <begin position="22"/>
        <end position="498"/>
    </location>
</feature>
<sequence>MACTRFSAGALALVIAVSLLASLPDARAEEAPDIAEEGRGGSGVVSLTLEAVEARARQSDDLQAEQQARRDHARWQSYRADRAWWPKIEAQTLVAPVPANADPSRLDENLDEILALNLGPLVRQTARVIVPVYTFGRIGLAQELAEVGVDVAEIQALEAVETQLLRARQAYFGRQLAEAFGALLAEGETLVNTTLREMEDARAFGDADFSTEDLRRLQIFKAELDTMVLDNARLRDLSEAALRYITDIEQPLSVPPLDPERVDVPLASLQACQSFAGENRPDLQKLDGAIRARELQSSLARRDFFPQVFAAADFGFAWSTESPALQRVCRRAAPGESCVNVDTLWTQPYANPLNSLTFGVALGLRWQFDFAQQRGKVGEADAKLAELRAQARRARGAVALDVEQAWRTAADARERMHIEQRRLDAARRWRNQYGLSQQLSESVDMRDALDPLRAYYEAQVAVLESAHSYLDARARLARSIGAPSLDLLSELNAQPGAN</sequence>
<accession>A0ABY0CWY3</accession>
<evidence type="ECO:0000256" key="4">
    <source>
        <dbReference type="ARBA" id="ARBA00022452"/>
    </source>
</evidence>
<evidence type="ECO:0000256" key="3">
    <source>
        <dbReference type="ARBA" id="ARBA00022448"/>
    </source>
</evidence>
<keyword evidence="3" id="KW-0813">Transport</keyword>
<dbReference type="InterPro" id="IPR051906">
    <property type="entry name" value="TolC-like"/>
</dbReference>
<proteinExistence type="inferred from homology"/>
<keyword evidence="4" id="KW-1134">Transmembrane beta strand</keyword>
<name>A0ABY0CWY3_9DELT</name>
<comment type="subcellular location">
    <subcellularLocation>
        <location evidence="1">Cell outer membrane</location>
    </subcellularLocation>
</comment>
<gene>
    <name evidence="9" type="ORF">EA187_02950</name>
</gene>
<comment type="caution">
    <text evidence="9">The sequence shown here is derived from an EMBL/GenBank/DDBJ whole genome shotgun (WGS) entry which is preliminary data.</text>
</comment>
<dbReference type="SUPFAM" id="SSF56954">
    <property type="entry name" value="Outer membrane efflux proteins (OEP)"/>
    <property type="match status" value="1"/>
</dbReference>
<dbReference type="Gene3D" id="1.20.1600.10">
    <property type="entry name" value="Outer membrane efflux proteins (OEP)"/>
    <property type="match status" value="1"/>
</dbReference>
<evidence type="ECO:0000256" key="6">
    <source>
        <dbReference type="ARBA" id="ARBA00023136"/>
    </source>
</evidence>
<comment type="similarity">
    <text evidence="2">Belongs to the outer membrane factor (OMF) (TC 1.B.17) family.</text>
</comment>
<dbReference type="Proteomes" id="UP000282926">
    <property type="component" value="Unassembled WGS sequence"/>
</dbReference>